<sequence length="66" mass="7767">MKSINFYIESGDKKISTNEIILELKEQWKNTGKRIKDMKSVNIYFNTDETCAYCLINDSETIKIQK</sequence>
<keyword evidence="2" id="KW-1185">Reference proteome</keyword>
<reference evidence="1 2" key="1">
    <citation type="submission" date="2016-11" db="EMBL/GenBank/DDBJ databases">
        <authorList>
            <person name="Jaros S."/>
            <person name="Januszkiewicz K."/>
            <person name="Wedrychowicz H."/>
        </authorList>
    </citation>
    <scope>NUCLEOTIDE SEQUENCE [LARGE SCALE GENOMIC DNA]</scope>
    <source>
        <strain evidence="1 2">DSM 8605</strain>
    </source>
</reference>
<evidence type="ECO:0000313" key="1">
    <source>
        <dbReference type="EMBL" id="SHH13958.1"/>
    </source>
</evidence>
<accession>A0A1M5QJ14</accession>
<evidence type="ECO:0000313" key="2">
    <source>
        <dbReference type="Proteomes" id="UP000184447"/>
    </source>
</evidence>
<dbReference type="Proteomes" id="UP000184447">
    <property type="component" value="Unassembled WGS sequence"/>
</dbReference>
<dbReference type="EMBL" id="FQXM01000002">
    <property type="protein sequence ID" value="SHH13958.1"/>
    <property type="molecule type" value="Genomic_DNA"/>
</dbReference>
<dbReference type="RefSeq" id="WP_073335926.1">
    <property type="nucleotide sequence ID" value="NZ_FQXM01000002.1"/>
</dbReference>
<protein>
    <submittedName>
        <fullName evidence="1">Uncharacterized protein</fullName>
    </submittedName>
</protein>
<dbReference type="AlphaFoldDB" id="A0A1M5QJ14"/>
<dbReference type="OrthoDB" id="1711086at2"/>
<name>A0A1M5QJ14_9CLOT</name>
<dbReference type="Pfam" id="PF20069">
    <property type="entry name" value="DUF6465"/>
    <property type="match status" value="1"/>
</dbReference>
<proteinExistence type="predicted"/>
<dbReference type="InterPro" id="IPR046313">
    <property type="entry name" value="DUF6465"/>
</dbReference>
<organism evidence="1 2">
    <name type="scientific">Clostridium grantii DSM 8605</name>
    <dbReference type="NCBI Taxonomy" id="1121316"/>
    <lineage>
        <taxon>Bacteria</taxon>
        <taxon>Bacillati</taxon>
        <taxon>Bacillota</taxon>
        <taxon>Clostridia</taxon>
        <taxon>Eubacteriales</taxon>
        <taxon>Clostridiaceae</taxon>
        <taxon>Clostridium</taxon>
    </lineage>
</organism>
<gene>
    <name evidence="1" type="ORF">SAMN02745207_00123</name>
</gene>